<comment type="similarity">
    <text evidence="3">Belongs to the acyltransferase 3 family.</text>
</comment>
<feature type="transmembrane region" description="Helical" evidence="7">
    <location>
        <begin position="153"/>
        <end position="174"/>
    </location>
</feature>
<dbReference type="InterPro" id="IPR020622">
    <property type="entry name" value="Ala_racemase_pyridoxalP-BS"/>
</dbReference>
<dbReference type="EC" id="5.1.1.1" evidence="6"/>
<comment type="pathway">
    <text evidence="6">Amino-acid biosynthesis; D-alanine biosynthesis; D-alanine from L-alanine: step 1/1.</text>
</comment>
<feature type="transmembrane region" description="Helical" evidence="7">
    <location>
        <begin position="317"/>
        <end position="336"/>
    </location>
</feature>
<organism evidence="9 10">
    <name type="scientific">Paenibacillus yanchengensis</name>
    <dbReference type="NCBI Taxonomy" id="2035833"/>
    <lineage>
        <taxon>Bacteria</taxon>
        <taxon>Bacillati</taxon>
        <taxon>Bacillota</taxon>
        <taxon>Bacilli</taxon>
        <taxon>Bacillales</taxon>
        <taxon>Paenibacillaceae</taxon>
        <taxon>Paenibacillus</taxon>
    </lineage>
</organism>
<dbReference type="NCBIfam" id="NF033131">
    <property type="entry name" value="vanT-G-Cterm"/>
    <property type="match status" value="1"/>
</dbReference>
<evidence type="ECO:0000259" key="8">
    <source>
        <dbReference type="SMART" id="SM01005"/>
    </source>
</evidence>
<dbReference type="SMART" id="SM01005">
    <property type="entry name" value="Ala_racemase_C"/>
    <property type="match status" value="1"/>
</dbReference>
<comment type="subcellular location">
    <subcellularLocation>
        <location evidence="2">Membrane</location>
    </subcellularLocation>
</comment>
<proteinExistence type="inferred from homology"/>
<evidence type="ECO:0000256" key="6">
    <source>
        <dbReference type="HAMAP-Rule" id="MF_01201"/>
    </source>
</evidence>
<comment type="similarity">
    <text evidence="6">Belongs to the alanine racemase family.</text>
</comment>
<feature type="modified residue" description="N6-(pyridoxal phosphate)lysine" evidence="6">
    <location>
        <position position="383"/>
    </location>
</feature>
<keyword evidence="7" id="KW-0812">Transmembrane</keyword>
<dbReference type="PROSITE" id="PS00395">
    <property type="entry name" value="ALANINE_RACEMASE"/>
    <property type="match status" value="1"/>
</dbReference>
<accession>A0ABW4YKP1</accession>
<feature type="transmembrane region" description="Helical" evidence="7">
    <location>
        <begin position="126"/>
        <end position="146"/>
    </location>
</feature>
<dbReference type="Proteomes" id="UP001597362">
    <property type="component" value="Unassembled WGS sequence"/>
</dbReference>
<evidence type="ECO:0000313" key="9">
    <source>
        <dbReference type="EMBL" id="MFD2116258.1"/>
    </source>
</evidence>
<reference evidence="10" key="1">
    <citation type="journal article" date="2019" name="Int. J. Syst. Evol. Microbiol.">
        <title>The Global Catalogue of Microorganisms (GCM) 10K type strain sequencing project: providing services to taxonomists for standard genome sequencing and annotation.</title>
        <authorList>
            <consortium name="The Broad Institute Genomics Platform"/>
            <consortium name="The Broad Institute Genome Sequencing Center for Infectious Disease"/>
            <person name="Wu L."/>
            <person name="Ma J."/>
        </authorList>
    </citation>
    <scope>NUCLEOTIDE SEQUENCE [LARGE SCALE GENOMIC DNA]</scope>
    <source>
        <strain evidence="10">GH52</strain>
    </source>
</reference>
<evidence type="ECO:0000256" key="3">
    <source>
        <dbReference type="ARBA" id="ARBA00007400"/>
    </source>
</evidence>
<keyword evidence="5 6" id="KW-0413">Isomerase</keyword>
<dbReference type="Gene3D" id="2.40.37.10">
    <property type="entry name" value="Lyase, Ornithine Decarboxylase, Chain A, domain 1"/>
    <property type="match status" value="1"/>
</dbReference>
<dbReference type="InterPro" id="IPR009006">
    <property type="entry name" value="Ala_racemase/Decarboxylase_C"/>
</dbReference>
<feature type="transmembrane region" description="Helical" evidence="7">
    <location>
        <begin position="20"/>
        <end position="36"/>
    </location>
</feature>
<dbReference type="Pfam" id="PF00842">
    <property type="entry name" value="Ala_racemase_C"/>
    <property type="match status" value="1"/>
</dbReference>
<comment type="caution">
    <text evidence="9">The sequence shown here is derived from an EMBL/GenBank/DDBJ whole genome shotgun (WGS) entry which is preliminary data.</text>
</comment>
<comment type="cofactor">
    <cofactor evidence="1 6">
        <name>pyridoxal 5'-phosphate</name>
        <dbReference type="ChEBI" id="CHEBI:597326"/>
    </cofactor>
</comment>
<dbReference type="RefSeq" id="WP_377772254.1">
    <property type="nucleotide sequence ID" value="NZ_JBHUHO010000030.1"/>
</dbReference>
<feature type="transmembrane region" description="Helical" evidence="7">
    <location>
        <begin position="286"/>
        <end position="305"/>
    </location>
</feature>
<feature type="transmembrane region" description="Helical" evidence="7">
    <location>
        <begin position="226"/>
        <end position="248"/>
    </location>
</feature>
<evidence type="ECO:0000256" key="4">
    <source>
        <dbReference type="ARBA" id="ARBA00022898"/>
    </source>
</evidence>
<dbReference type="Pfam" id="PF01757">
    <property type="entry name" value="Acyl_transf_3"/>
    <property type="match status" value="1"/>
</dbReference>
<keyword evidence="7" id="KW-1133">Transmembrane helix</keyword>
<evidence type="ECO:0000256" key="2">
    <source>
        <dbReference type="ARBA" id="ARBA00004370"/>
    </source>
</evidence>
<feature type="transmembrane region" description="Helical" evidence="7">
    <location>
        <begin position="194"/>
        <end position="214"/>
    </location>
</feature>
<feature type="transmembrane region" description="Helical" evidence="7">
    <location>
        <begin position="42"/>
        <end position="65"/>
    </location>
</feature>
<feature type="active site" description="Proton acceptor; specific for D-alanine" evidence="6">
    <location>
        <position position="383"/>
    </location>
</feature>
<keyword evidence="10" id="KW-1185">Reference proteome</keyword>
<feature type="transmembrane region" description="Helical" evidence="7">
    <location>
        <begin position="86"/>
        <end position="106"/>
    </location>
</feature>
<feature type="domain" description="Alanine racemase C-terminal" evidence="8">
    <location>
        <begin position="583"/>
        <end position="712"/>
    </location>
</feature>
<evidence type="ECO:0000256" key="1">
    <source>
        <dbReference type="ARBA" id="ARBA00001933"/>
    </source>
</evidence>
<dbReference type="SUPFAM" id="SSF51419">
    <property type="entry name" value="PLP-binding barrel"/>
    <property type="match status" value="1"/>
</dbReference>
<dbReference type="PRINTS" id="PR00992">
    <property type="entry name" value="ALARACEMASE"/>
</dbReference>
<sequence>MMNSTLTQSSYGAIDRFKLLAAILVIAIHTGPLLTYSEYSNFIVTSIVARIAVPFFFMVAGYFLFAKLVNKPNDYWATIHQYTKKIGLLYGLAILIYIPINWYSGYLTTELSFFQVIKDVAFNGTFYHLWYFPALIVGIYIVAVMYRYFSMKVNIVIAALLYIIGLLGDSYYGVVQLVPQLELIYTQLFSLFDYTRNGLFFAPLFILLGSYLVIRQRTKVSTEWYVGWLLISLLIMALEAVILQYVQFPRHDSMYIFLVPSVFFLVACLLQINMSAKVTERQMSTIVYLIHPLMIIVVRGIAKVFGWTDRLVHNSGIHFVAVVVLSLAVAFVIVYFSSNKTRAGEQVIPTHAWAEIDLHRLQRNAQQLQQLLPNDCSLMAVIKANAYGHGSTEIAQALSKTGIRHFAVASISEAVELRQAGIKENILVLGRTFPDRFIELHRYQLIQSVIDYNYAQQLNSYAKSIKVHVKVDTGMGRVGENYTNVTDIAEIFQLKHIKIIGMFSHLATADHQQQAGKKYAQLQIDRFYQVVSELQSRGFDTGQLHIQSSYGILHHPQQQCDIARAGIALFGIGETSEFKLQPVLSLKAVITMVKAVPADSPIGYDCAYVTKRTSKIATVSFGYADGINRKWFDVGGYVLVRGQKAPLSGKISMDQLLIDVTTIADVQVGDIVTLIGQDGEEEITAEEMAERLHTVPNEIFCQIGTRVERVYHYR</sequence>
<dbReference type="InterPro" id="IPR000821">
    <property type="entry name" value="Ala_racemase"/>
</dbReference>
<gene>
    <name evidence="9" type="primary">vanT</name>
    <name evidence="9" type="ORF">ACFSJH_11050</name>
</gene>
<dbReference type="PANTHER" id="PTHR30511:SF0">
    <property type="entry name" value="ALANINE RACEMASE, CATABOLIC-RELATED"/>
    <property type="match status" value="1"/>
</dbReference>
<feature type="active site" description="Proton acceptor; specific for L-alanine" evidence="6">
    <location>
        <position position="604"/>
    </location>
</feature>
<dbReference type="HAMAP" id="MF_01201">
    <property type="entry name" value="Ala_racemase"/>
    <property type="match status" value="1"/>
</dbReference>
<dbReference type="InterPro" id="IPR011079">
    <property type="entry name" value="Ala_racemase_C"/>
</dbReference>
<comment type="function">
    <text evidence="6">Catalyzes the interconversion of L-alanine and D-alanine. May also act on other amino acids.</text>
</comment>
<feature type="binding site" evidence="6">
    <location>
        <position position="653"/>
    </location>
    <ligand>
        <name>substrate</name>
    </ligand>
</feature>
<feature type="binding site" evidence="6">
    <location>
        <position position="477"/>
    </location>
    <ligand>
        <name>substrate</name>
    </ligand>
</feature>
<dbReference type="CDD" id="cd00430">
    <property type="entry name" value="PLPDE_III_AR"/>
    <property type="match status" value="1"/>
</dbReference>
<keyword evidence="7" id="KW-0472">Membrane</keyword>
<feature type="transmembrane region" description="Helical" evidence="7">
    <location>
        <begin position="254"/>
        <end position="274"/>
    </location>
</feature>
<keyword evidence="4 6" id="KW-0663">Pyridoxal phosphate</keyword>
<dbReference type="InterPro" id="IPR002656">
    <property type="entry name" value="Acyl_transf_3_dom"/>
</dbReference>
<comment type="catalytic activity">
    <reaction evidence="6">
        <text>L-alanine = D-alanine</text>
        <dbReference type="Rhea" id="RHEA:20249"/>
        <dbReference type="ChEBI" id="CHEBI:57416"/>
        <dbReference type="ChEBI" id="CHEBI:57972"/>
        <dbReference type="EC" id="5.1.1.1"/>
    </reaction>
</comment>
<dbReference type="EMBL" id="JBHUHO010000030">
    <property type="protein sequence ID" value="MFD2116258.1"/>
    <property type="molecule type" value="Genomic_DNA"/>
</dbReference>
<protein>
    <recommendedName>
        <fullName evidence="6">Alanine racemase</fullName>
        <ecNumber evidence="6">5.1.1.1</ecNumber>
    </recommendedName>
</protein>
<dbReference type="InterPro" id="IPR029066">
    <property type="entry name" value="PLP-binding_barrel"/>
</dbReference>
<dbReference type="PANTHER" id="PTHR30511">
    <property type="entry name" value="ALANINE RACEMASE"/>
    <property type="match status" value="1"/>
</dbReference>
<evidence type="ECO:0000256" key="7">
    <source>
        <dbReference type="SAM" id="Phobius"/>
    </source>
</evidence>
<dbReference type="Pfam" id="PF01168">
    <property type="entry name" value="Ala_racemase_N"/>
    <property type="match status" value="1"/>
</dbReference>
<dbReference type="Gene3D" id="3.20.20.10">
    <property type="entry name" value="Alanine racemase"/>
    <property type="match status" value="1"/>
</dbReference>
<evidence type="ECO:0000313" key="10">
    <source>
        <dbReference type="Proteomes" id="UP001597362"/>
    </source>
</evidence>
<dbReference type="SUPFAM" id="SSF50621">
    <property type="entry name" value="Alanine racemase C-terminal domain-like"/>
    <property type="match status" value="1"/>
</dbReference>
<dbReference type="NCBIfam" id="TIGR00492">
    <property type="entry name" value="alr"/>
    <property type="match status" value="1"/>
</dbReference>
<evidence type="ECO:0000256" key="5">
    <source>
        <dbReference type="ARBA" id="ARBA00023235"/>
    </source>
</evidence>
<dbReference type="InterPro" id="IPR001608">
    <property type="entry name" value="Ala_racemase_N"/>
</dbReference>
<name>A0ABW4YKP1_9BACL</name>